<organism evidence="10 11">
    <name type="scientific">Vibrio navarrensis</name>
    <dbReference type="NCBI Taxonomy" id="29495"/>
    <lineage>
        <taxon>Bacteria</taxon>
        <taxon>Pseudomonadati</taxon>
        <taxon>Pseudomonadota</taxon>
        <taxon>Gammaproteobacteria</taxon>
        <taxon>Vibrionales</taxon>
        <taxon>Vibrionaceae</taxon>
        <taxon>Vibrio</taxon>
    </lineage>
</organism>
<evidence type="ECO:0000256" key="7">
    <source>
        <dbReference type="ARBA" id="ARBA00023004"/>
    </source>
</evidence>
<dbReference type="InterPro" id="IPR005123">
    <property type="entry name" value="Oxoglu/Fe-dep_dioxygenase_dom"/>
</dbReference>
<evidence type="ECO:0000259" key="9">
    <source>
        <dbReference type="PROSITE" id="PS51471"/>
    </source>
</evidence>
<keyword evidence="3" id="KW-0227">DNA damage</keyword>
<keyword evidence="11" id="KW-1185">Reference proteome</keyword>
<dbReference type="GO" id="GO:0006307">
    <property type="term" value="P:DNA alkylation repair"/>
    <property type="evidence" value="ECO:0007669"/>
    <property type="project" value="InterPro"/>
</dbReference>
<dbReference type="RefSeq" id="WP_039428338.1">
    <property type="nucleotide sequence ID" value="NZ_CP061844.1"/>
</dbReference>
<dbReference type="InterPro" id="IPR027450">
    <property type="entry name" value="AlkB-like"/>
</dbReference>
<dbReference type="GO" id="GO:0051213">
    <property type="term" value="F:dioxygenase activity"/>
    <property type="evidence" value="ECO:0007669"/>
    <property type="project" value="UniProtKB-KW"/>
</dbReference>
<evidence type="ECO:0000313" key="10">
    <source>
        <dbReference type="EMBL" id="KGK12303.1"/>
    </source>
</evidence>
<dbReference type="eggNOG" id="COG3145">
    <property type="taxonomic scope" value="Bacteria"/>
</dbReference>
<dbReference type="GO" id="GO:0032451">
    <property type="term" value="F:demethylase activity"/>
    <property type="evidence" value="ECO:0007669"/>
    <property type="project" value="UniProtKB-ARBA"/>
</dbReference>
<keyword evidence="7" id="KW-0408">Iron</keyword>
<keyword evidence="6" id="KW-0560">Oxidoreductase</keyword>
<evidence type="ECO:0000256" key="5">
    <source>
        <dbReference type="ARBA" id="ARBA00022964"/>
    </source>
</evidence>
<keyword evidence="5" id="KW-0223">Dioxygenase</keyword>
<protein>
    <submittedName>
        <fullName evidence="10">DNA repair protein</fullName>
    </submittedName>
</protein>
<keyword evidence="2" id="KW-0479">Metal-binding</keyword>
<proteinExistence type="predicted"/>
<dbReference type="AlphaFoldDB" id="A0A099MJJ6"/>
<dbReference type="EMBL" id="JMCG01000001">
    <property type="protein sequence ID" value="KGK12303.1"/>
    <property type="molecule type" value="Genomic_DNA"/>
</dbReference>
<dbReference type="Proteomes" id="UP000029994">
    <property type="component" value="Unassembled WGS sequence"/>
</dbReference>
<accession>A0A099MJJ6</accession>
<dbReference type="GO" id="GO:0016787">
    <property type="term" value="F:hydrolase activity"/>
    <property type="evidence" value="ECO:0007669"/>
    <property type="project" value="UniProtKB-ARBA"/>
</dbReference>
<dbReference type="InterPro" id="IPR037151">
    <property type="entry name" value="AlkB-like_sf"/>
</dbReference>
<dbReference type="GO" id="GO:0140097">
    <property type="term" value="F:catalytic activity, acting on DNA"/>
    <property type="evidence" value="ECO:0007669"/>
    <property type="project" value="UniProtKB-ARBA"/>
</dbReference>
<dbReference type="STRING" id="29495.EA26_13660"/>
<dbReference type="GO" id="GO:0016705">
    <property type="term" value="F:oxidoreductase activity, acting on paired donors, with incorporation or reduction of molecular oxygen"/>
    <property type="evidence" value="ECO:0007669"/>
    <property type="project" value="UniProtKB-ARBA"/>
</dbReference>
<feature type="domain" description="Fe2OG dioxygenase" evidence="9">
    <location>
        <begin position="103"/>
        <end position="200"/>
    </location>
</feature>
<comment type="cofactor">
    <cofactor evidence="1">
        <name>Fe(2+)</name>
        <dbReference type="ChEBI" id="CHEBI:29033"/>
    </cofactor>
</comment>
<gene>
    <name evidence="10" type="ORF">EA26_13660</name>
</gene>
<dbReference type="PANTHER" id="PTHR31212:SF4">
    <property type="entry name" value="ALPHA-KETOGLUTARATE-DEPENDENT DIOXYGENASE ALKB HOMOLOG 3"/>
    <property type="match status" value="1"/>
</dbReference>
<keyword evidence="4" id="KW-0460">Magnesium</keyword>
<evidence type="ECO:0000256" key="8">
    <source>
        <dbReference type="ARBA" id="ARBA00023204"/>
    </source>
</evidence>
<dbReference type="InterPro" id="IPR032854">
    <property type="entry name" value="ALKBH3"/>
</dbReference>
<dbReference type="Pfam" id="PF13532">
    <property type="entry name" value="2OG-FeII_Oxy_2"/>
    <property type="match status" value="1"/>
</dbReference>
<evidence type="ECO:0000256" key="4">
    <source>
        <dbReference type="ARBA" id="ARBA00022842"/>
    </source>
</evidence>
<evidence type="ECO:0000256" key="1">
    <source>
        <dbReference type="ARBA" id="ARBA00001954"/>
    </source>
</evidence>
<evidence type="ECO:0000256" key="2">
    <source>
        <dbReference type="ARBA" id="ARBA00022723"/>
    </source>
</evidence>
<sequence>MTQQPSLFQNDKWLAIRSAGLLYWDPQFLSPRQAQRYFHQLRSELPWAQEAITLFGKPVLQPRLQAWCGDAVYRYSGLTMQPSPWTDGLLELKQRCELASGAQFNSVLANLYRHGQDSMGWHQDNEPELGKQPIIASLTLGESRRFLLQHIETKEKIEFELQAGSLLVMAGTTQTYWRHCVPKTAKSKAERINLTFRHVNPTVY</sequence>
<comment type="caution">
    <text evidence="10">The sequence shown here is derived from an EMBL/GenBank/DDBJ whole genome shotgun (WGS) entry which is preliminary data.</text>
</comment>
<dbReference type="Gene3D" id="2.60.120.590">
    <property type="entry name" value="Alpha-ketoglutarate-dependent dioxygenase AlkB-like"/>
    <property type="match status" value="1"/>
</dbReference>
<reference evidence="10 11" key="1">
    <citation type="submission" date="2014-04" db="EMBL/GenBank/DDBJ databases">
        <title>Genome sequencing of Vibrio navarrensis strains.</title>
        <authorList>
            <person name="Gladney L.M."/>
            <person name="Katz L.S."/>
            <person name="Marino-Ramirez L."/>
            <person name="Jordan I.K."/>
        </authorList>
    </citation>
    <scope>NUCLEOTIDE SEQUENCE [LARGE SCALE GENOMIC DNA]</scope>
    <source>
        <strain evidence="10 11">ATCC 51183</strain>
    </source>
</reference>
<evidence type="ECO:0000313" key="11">
    <source>
        <dbReference type="Proteomes" id="UP000029994"/>
    </source>
</evidence>
<dbReference type="FunFam" id="2.60.120.590:FF:000004">
    <property type="entry name" value="DNA oxidative demethylase ALKBH2"/>
    <property type="match status" value="1"/>
</dbReference>
<keyword evidence="8" id="KW-0234">DNA repair</keyword>
<dbReference type="GeneID" id="43684199"/>
<dbReference type="GO" id="GO:0046872">
    <property type="term" value="F:metal ion binding"/>
    <property type="evidence" value="ECO:0007669"/>
    <property type="project" value="UniProtKB-KW"/>
</dbReference>
<evidence type="ECO:0000256" key="6">
    <source>
        <dbReference type="ARBA" id="ARBA00023002"/>
    </source>
</evidence>
<name>A0A099MJJ6_9VIBR</name>
<dbReference type="PROSITE" id="PS51471">
    <property type="entry name" value="FE2OG_OXY"/>
    <property type="match status" value="1"/>
</dbReference>
<dbReference type="PANTHER" id="PTHR31212">
    <property type="entry name" value="ALPHA-KETOGLUTARATE-DEPENDENT DIOXYGENASE ALKB HOMOLOG 3"/>
    <property type="match status" value="1"/>
</dbReference>
<evidence type="ECO:0000256" key="3">
    <source>
        <dbReference type="ARBA" id="ARBA00022763"/>
    </source>
</evidence>
<dbReference type="SUPFAM" id="SSF51197">
    <property type="entry name" value="Clavaminate synthase-like"/>
    <property type="match status" value="1"/>
</dbReference>